<keyword evidence="4" id="KW-1185">Reference proteome</keyword>
<dbReference type="Pfam" id="PF07508">
    <property type="entry name" value="Recombinase"/>
    <property type="match status" value="1"/>
</dbReference>
<dbReference type="InterPro" id="IPR050639">
    <property type="entry name" value="SSR_resolvase"/>
</dbReference>
<dbReference type="PATRIC" id="fig|1158606.3.peg.1123"/>
<sequence length="516" mass="59239">MTGKQVTVIPMKPKKWVADNTEEKPKLKVAAYCRVSTEMEEQASSYEAQVQHYTDYIQKNPDWELAGIFADEGISGTDTKKRAEFNRMIDACKNGEIEYIITKSISRFARNTVDCLQYIRKLKELKIAVFFEKENINTMDAKGEVLLTIMASLAQQESQSLSQNTKMGVQYRFQQGQLRINHNHFLGYTKDEDGNLVVEPNEAEVIKRIFREYLEGSSLQEIAKGLMDDGILTGGKRKLWRAEGVRLILRNEKYMGDALLQKTFTVDFLTKKRVKNDGSYAQQYYVENSHPAIIPKDIFMQAQQELDRRKSMKNKNSQCFSGKYALTGITICGDCGNVYRRVHWKNRGTVWRCKSRVDKREHNCSGRTIYEKDLHQGILQAINETLIDRDIFLQQLTDNINSVLTDVLTEQLVVLDKQLKDLESEIISVAIGGQGYDELVSQIFSLRDERDAVAKQIAANTNLQQRVDEMEAFVKEHDVITEYSEVLVRRLIEKVTIFKKNIVVDFKSGVSMAVEI</sequence>
<dbReference type="EMBL" id="AJAP01000011">
    <property type="protein sequence ID" value="EOH87216.1"/>
    <property type="molecule type" value="Genomic_DNA"/>
</dbReference>
<comment type="caution">
    <text evidence="3">The sequence shown here is derived from an EMBL/GenBank/DDBJ whole genome shotgun (WGS) entry which is preliminary data.</text>
</comment>
<dbReference type="InterPro" id="IPR011109">
    <property type="entry name" value="DNA_bind_recombinase_dom"/>
</dbReference>
<dbReference type="InterPro" id="IPR038109">
    <property type="entry name" value="DNA_bind_recomb_sf"/>
</dbReference>
<dbReference type="AlphaFoldDB" id="R2S2Y5"/>
<dbReference type="RefSeq" id="WP_010753806.1">
    <property type="nucleotide sequence ID" value="NZ_ASVU01000001.1"/>
</dbReference>
<dbReference type="SUPFAM" id="SSF53041">
    <property type="entry name" value="Resolvase-like"/>
    <property type="match status" value="1"/>
</dbReference>
<accession>R2S2Y5</accession>
<reference evidence="3 4" key="1">
    <citation type="submission" date="2013-02" db="EMBL/GenBank/DDBJ databases">
        <title>The Genome Sequence of Enterococcus asini ATCC_700915.</title>
        <authorList>
            <consortium name="The Broad Institute Genome Sequencing Platform"/>
            <consortium name="The Broad Institute Genome Sequencing Center for Infectious Disease"/>
            <person name="Earl A.M."/>
            <person name="Gilmore M.S."/>
            <person name="Lebreton F."/>
            <person name="Walker B."/>
            <person name="Young S.K."/>
            <person name="Zeng Q."/>
            <person name="Gargeya S."/>
            <person name="Fitzgerald M."/>
            <person name="Haas B."/>
            <person name="Abouelleil A."/>
            <person name="Alvarado L."/>
            <person name="Arachchi H.M."/>
            <person name="Berlin A.M."/>
            <person name="Chapman S.B."/>
            <person name="Dewar J."/>
            <person name="Goldberg J."/>
            <person name="Griggs A."/>
            <person name="Gujja S."/>
            <person name="Hansen M."/>
            <person name="Howarth C."/>
            <person name="Imamovic A."/>
            <person name="Larimer J."/>
            <person name="McCowan C."/>
            <person name="Murphy C."/>
            <person name="Neiman D."/>
            <person name="Pearson M."/>
            <person name="Priest M."/>
            <person name="Roberts A."/>
            <person name="Saif S."/>
            <person name="Shea T."/>
            <person name="Sisk P."/>
            <person name="Sykes S."/>
            <person name="Wortman J."/>
            <person name="Nusbaum C."/>
            <person name="Birren B."/>
        </authorList>
    </citation>
    <scope>NUCLEOTIDE SEQUENCE [LARGE SCALE GENOMIC DNA]</scope>
    <source>
        <strain evidence="3 4">ATCC 700915</strain>
    </source>
</reference>
<dbReference type="PROSITE" id="PS51737">
    <property type="entry name" value="RECOMBINASE_DNA_BIND"/>
    <property type="match status" value="1"/>
</dbReference>
<dbReference type="CDD" id="cd00338">
    <property type="entry name" value="Ser_Recombinase"/>
    <property type="match status" value="1"/>
</dbReference>
<dbReference type="STRING" id="57732.RU94_GL000817"/>
<dbReference type="Proteomes" id="UP000013777">
    <property type="component" value="Unassembled WGS sequence"/>
</dbReference>
<dbReference type="Pfam" id="PF13408">
    <property type="entry name" value="Zn_ribbon_recom"/>
    <property type="match status" value="1"/>
</dbReference>
<dbReference type="GO" id="GO:0003677">
    <property type="term" value="F:DNA binding"/>
    <property type="evidence" value="ECO:0007669"/>
    <property type="project" value="InterPro"/>
</dbReference>
<evidence type="ECO:0000259" key="2">
    <source>
        <dbReference type="PROSITE" id="PS51737"/>
    </source>
</evidence>
<feature type="domain" description="Resolvase/invertase-type recombinase catalytic" evidence="1">
    <location>
        <begin position="28"/>
        <end position="176"/>
    </location>
</feature>
<gene>
    <name evidence="3" type="ORF">UAS_01160</name>
</gene>
<dbReference type="GeneID" id="78365590"/>
<dbReference type="SMART" id="SM00857">
    <property type="entry name" value="Resolvase"/>
    <property type="match status" value="1"/>
</dbReference>
<feature type="domain" description="Recombinase" evidence="2">
    <location>
        <begin position="185"/>
        <end position="312"/>
    </location>
</feature>
<organism evidence="3 4">
    <name type="scientific">Enterococcus asini ATCC 700915</name>
    <dbReference type="NCBI Taxonomy" id="1158606"/>
    <lineage>
        <taxon>Bacteria</taxon>
        <taxon>Bacillati</taxon>
        <taxon>Bacillota</taxon>
        <taxon>Bacilli</taxon>
        <taxon>Lactobacillales</taxon>
        <taxon>Enterococcaceae</taxon>
        <taxon>Enterococcus</taxon>
    </lineage>
</organism>
<evidence type="ECO:0008006" key="5">
    <source>
        <dbReference type="Google" id="ProtNLM"/>
    </source>
</evidence>
<dbReference type="Gene3D" id="3.90.1750.20">
    <property type="entry name" value="Putative Large Serine Recombinase, Chain B, Domain 2"/>
    <property type="match status" value="1"/>
</dbReference>
<dbReference type="Pfam" id="PF00239">
    <property type="entry name" value="Resolvase"/>
    <property type="match status" value="1"/>
</dbReference>
<dbReference type="PANTHER" id="PTHR30461">
    <property type="entry name" value="DNA-INVERTASE FROM LAMBDOID PROPHAGE"/>
    <property type="match status" value="1"/>
</dbReference>
<dbReference type="eggNOG" id="COG1961">
    <property type="taxonomic scope" value="Bacteria"/>
</dbReference>
<dbReference type="InterPro" id="IPR036162">
    <property type="entry name" value="Resolvase-like_N_sf"/>
</dbReference>
<dbReference type="InterPro" id="IPR006119">
    <property type="entry name" value="Resolv_N"/>
</dbReference>
<dbReference type="GO" id="GO:0000150">
    <property type="term" value="F:DNA strand exchange activity"/>
    <property type="evidence" value="ECO:0007669"/>
    <property type="project" value="InterPro"/>
</dbReference>
<dbReference type="Gene3D" id="3.40.50.1390">
    <property type="entry name" value="Resolvase, N-terminal catalytic domain"/>
    <property type="match status" value="1"/>
</dbReference>
<evidence type="ECO:0000259" key="1">
    <source>
        <dbReference type="PROSITE" id="PS51736"/>
    </source>
</evidence>
<proteinExistence type="predicted"/>
<name>R2S2Y5_9ENTE</name>
<dbReference type="InterPro" id="IPR025827">
    <property type="entry name" value="Zn_ribbon_recom_dom"/>
</dbReference>
<protein>
    <recommendedName>
        <fullName evidence="5">Recombinase family protein</fullName>
    </recommendedName>
</protein>
<evidence type="ECO:0000313" key="4">
    <source>
        <dbReference type="Proteomes" id="UP000013777"/>
    </source>
</evidence>
<dbReference type="HOGENOM" id="CLU_010686_0_5_9"/>
<evidence type="ECO:0000313" key="3">
    <source>
        <dbReference type="EMBL" id="EOH87216.1"/>
    </source>
</evidence>
<dbReference type="PROSITE" id="PS51736">
    <property type="entry name" value="RECOMBINASES_3"/>
    <property type="match status" value="1"/>
</dbReference>
<dbReference type="PANTHER" id="PTHR30461:SF23">
    <property type="entry name" value="DNA RECOMBINASE-RELATED"/>
    <property type="match status" value="1"/>
</dbReference>